<dbReference type="Proteomes" id="UP000694864">
    <property type="component" value="Chromosome 16"/>
</dbReference>
<dbReference type="RefSeq" id="XP_019093202.1">
    <property type="nucleotide sequence ID" value="XM_019237657.1"/>
</dbReference>
<keyword evidence="1" id="KW-1185">Reference proteome</keyword>
<reference evidence="2" key="2">
    <citation type="submission" date="2025-08" db="UniProtKB">
        <authorList>
            <consortium name="RefSeq"/>
        </authorList>
    </citation>
    <scope>IDENTIFICATION</scope>
    <source>
        <tissue evidence="2">Leaf</tissue>
    </source>
</reference>
<reference evidence="1" key="1">
    <citation type="journal article" date="2014" name="Nat. Commun.">
        <title>The emerging biofuel crop Camelina sativa retains a highly undifferentiated hexaploid genome structure.</title>
        <authorList>
            <person name="Kagale S."/>
            <person name="Koh C."/>
            <person name="Nixon J."/>
            <person name="Bollina V."/>
            <person name="Clarke W.E."/>
            <person name="Tuteja R."/>
            <person name="Spillane C."/>
            <person name="Robinson S.J."/>
            <person name="Links M.G."/>
            <person name="Clarke C."/>
            <person name="Higgins E.E."/>
            <person name="Huebert T."/>
            <person name="Sharpe A.G."/>
            <person name="Parkin I.A."/>
        </authorList>
    </citation>
    <scope>NUCLEOTIDE SEQUENCE [LARGE SCALE GENOMIC DNA]</scope>
    <source>
        <strain evidence="1">cv. DH55</strain>
    </source>
</reference>
<organism evidence="1 2">
    <name type="scientific">Camelina sativa</name>
    <name type="common">False flax</name>
    <name type="synonym">Myagrum sativum</name>
    <dbReference type="NCBI Taxonomy" id="90675"/>
    <lineage>
        <taxon>Eukaryota</taxon>
        <taxon>Viridiplantae</taxon>
        <taxon>Streptophyta</taxon>
        <taxon>Embryophyta</taxon>
        <taxon>Tracheophyta</taxon>
        <taxon>Spermatophyta</taxon>
        <taxon>Magnoliopsida</taxon>
        <taxon>eudicotyledons</taxon>
        <taxon>Gunneridae</taxon>
        <taxon>Pentapetalae</taxon>
        <taxon>rosids</taxon>
        <taxon>malvids</taxon>
        <taxon>Brassicales</taxon>
        <taxon>Brassicaceae</taxon>
        <taxon>Camelineae</taxon>
        <taxon>Camelina</taxon>
    </lineage>
</organism>
<dbReference type="InterPro" id="IPR055294">
    <property type="entry name" value="FBL60-like"/>
</dbReference>
<gene>
    <name evidence="2" type="primary">LOC104753245</name>
</gene>
<dbReference type="GeneID" id="104753245"/>
<accession>A0ABM1R2G4</accession>
<dbReference type="PANTHER" id="PTHR31293">
    <property type="entry name" value="RNI-LIKE SUPERFAMILY PROTEIN"/>
    <property type="match status" value="1"/>
</dbReference>
<sequence length="193" mass="21986">MAITDTCPQLQMSELQKRLDAEFLLAQMCSVKFKDWIVVLATLLQLSEIYQHQHHRQMSCPAMVQLLSSTLYFKRKGCVRHKEFTGMPEPISSPTLKRLSVYYDSPIDVYDATSMSFDLQNLVYLEYSDCALAEYMQVNLDSLVEAKLDLDEAGNVKRRDVTNLVTGIRNVEILHLSPASVDRWSSGVQRGFG</sequence>
<protein>
    <submittedName>
        <fullName evidence="2">F-box/LRR-repeat protein At3g60040-like</fullName>
    </submittedName>
</protein>
<dbReference type="PANTHER" id="PTHR31293:SF22">
    <property type="entry name" value="BNAC06G06520D PROTEIN"/>
    <property type="match status" value="1"/>
</dbReference>
<evidence type="ECO:0000313" key="2">
    <source>
        <dbReference type="RefSeq" id="XP_019093202.1"/>
    </source>
</evidence>
<name>A0ABM1R2G4_CAMSA</name>
<evidence type="ECO:0000313" key="1">
    <source>
        <dbReference type="Proteomes" id="UP000694864"/>
    </source>
</evidence>
<proteinExistence type="predicted"/>